<gene>
    <name evidence="2" type="ORF">RJT34_03058</name>
</gene>
<keyword evidence="1" id="KW-0812">Transmembrane</keyword>
<evidence type="ECO:0000313" key="3">
    <source>
        <dbReference type="Proteomes" id="UP001359559"/>
    </source>
</evidence>
<sequence length="160" mass="17750">MPNSMDSLGTKRSYVGPTLKLYATTPYNQTSFQCTSIYTLATNIAMPTSYSMPTFRSVHMPHLNAHTPKAPLYLIWFQLMYLVILVNLRRGAGMRGLLARGVTATAAICMKLIIWHMEIIIMDMDLTLVTDSSSIGILESVGNMKGLDLASLSMVGKIWK</sequence>
<keyword evidence="1" id="KW-1133">Transmembrane helix</keyword>
<comment type="caution">
    <text evidence="2">The sequence shown here is derived from an EMBL/GenBank/DDBJ whole genome shotgun (WGS) entry which is preliminary data.</text>
</comment>
<dbReference type="EMBL" id="JAYKXN010000001">
    <property type="protein sequence ID" value="KAK7318359.1"/>
    <property type="molecule type" value="Genomic_DNA"/>
</dbReference>
<feature type="transmembrane region" description="Helical" evidence="1">
    <location>
        <begin position="97"/>
        <end position="117"/>
    </location>
</feature>
<proteinExistence type="predicted"/>
<evidence type="ECO:0000313" key="2">
    <source>
        <dbReference type="EMBL" id="KAK7318359.1"/>
    </source>
</evidence>
<name>A0AAN9KJL0_CLITE</name>
<feature type="transmembrane region" description="Helical" evidence="1">
    <location>
        <begin position="70"/>
        <end position="88"/>
    </location>
</feature>
<accession>A0AAN9KJL0</accession>
<reference evidence="2 3" key="1">
    <citation type="submission" date="2024-01" db="EMBL/GenBank/DDBJ databases">
        <title>The genomes of 5 underutilized Papilionoideae crops provide insights into root nodulation and disease resistance.</title>
        <authorList>
            <person name="Yuan L."/>
        </authorList>
    </citation>
    <scope>NUCLEOTIDE SEQUENCE [LARGE SCALE GENOMIC DNA]</scope>
    <source>
        <strain evidence="2">LY-2023</strain>
        <tissue evidence="2">Leaf</tissue>
    </source>
</reference>
<evidence type="ECO:0000256" key="1">
    <source>
        <dbReference type="SAM" id="Phobius"/>
    </source>
</evidence>
<dbReference type="Proteomes" id="UP001359559">
    <property type="component" value="Unassembled WGS sequence"/>
</dbReference>
<keyword evidence="3" id="KW-1185">Reference proteome</keyword>
<dbReference type="AlphaFoldDB" id="A0AAN9KJL0"/>
<organism evidence="2 3">
    <name type="scientific">Clitoria ternatea</name>
    <name type="common">Butterfly pea</name>
    <dbReference type="NCBI Taxonomy" id="43366"/>
    <lineage>
        <taxon>Eukaryota</taxon>
        <taxon>Viridiplantae</taxon>
        <taxon>Streptophyta</taxon>
        <taxon>Embryophyta</taxon>
        <taxon>Tracheophyta</taxon>
        <taxon>Spermatophyta</taxon>
        <taxon>Magnoliopsida</taxon>
        <taxon>eudicotyledons</taxon>
        <taxon>Gunneridae</taxon>
        <taxon>Pentapetalae</taxon>
        <taxon>rosids</taxon>
        <taxon>fabids</taxon>
        <taxon>Fabales</taxon>
        <taxon>Fabaceae</taxon>
        <taxon>Papilionoideae</taxon>
        <taxon>50 kb inversion clade</taxon>
        <taxon>NPAAA clade</taxon>
        <taxon>indigoferoid/millettioid clade</taxon>
        <taxon>Phaseoleae</taxon>
        <taxon>Clitoria</taxon>
    </lineage>
</organism>
<protein>
    <submittedName>
        <fullName evidence="2">Uncharacterized protein</fullName>
    </submittedName>
</protein>
<keyword evidence="1" id="KW-0472">Membrane</keyword>